<keyword evidence="2" id="KW-1185">Reference proteome</keyword>
<gene>
    <name evidence="1" type="ORF">LZD57_00340</name>
</gene>
<evidence type="ECO:0000313" key="1">
    <source>
        <dbReference type="EMBL" id="MCE7026424.1"/>
    </source>
</evidence>
<reference evidence="1" key="1">
    <citation type="submission" date="2022-01" db="EMBL/GenBank/DDBJ databases">
        <title>Jiella avicenniae sp. nov., a novel endophytic bacterium isolated from bark of Avicennia marina.</title>
        <authorList>
            <person name="Tuo L."/>
        </authorList>
    </citation>
    <scope>NUCLEOTIDE SEQUENCE</scope>
    <source>
        <strain evidence="1">CBK1P-4</strain>
    </source>
</reference>
<evidence type="ECO:0000313" key="2">
    <source>
        <dbReference type="Proteomes" id="UP001139035"/>
    </source>
</evidence>
<comment type="caution">
    <text evidence="1">The sequence shown here is derived from an EMBL/GenBank/DDBJ whole genome shotgun (WGS) entry which is preliminary data.</text>
</comment>
<organism evidence="1 2">
    <name type="scientific">Jiella avicenniae</name>
    <dbReference type="NCBI Taxonomy" id="2907202"/>
    <lineage>
        <taxon>Bacteria</taxon>
        <taxon>Pseudomonadati</taxon>
        <taxon>Pseudomonadota</taxon>
        <taxon>Alphaproteobacteria</taxon>
        <taxon>Hyphomicrobiales</taxon>
        <taxon>Aurantimonadaceae</taxon>
        <taxon>Jiella</taxon>
    </lineage>
</organism>
<dbReference type="Proteomes" id="UP001139035">
    <property type="component" value="Unassembled WGS sequence"/>
</dbReference>
<proteinExistence type="predicted"/>
<dbReference type="RefSeq" id="WP_233717128.1">
    <property type="nucleotide sequence ID" value="NZ_JAJUWU010000001.1"/>
</dbReference>
<sequence length="93" mass="9867">MREIGGGHIRRQGAGVSYGSGTNIIQPSNWELATSADAATVEAAGYFNALAYDMKKGDIITARIDMEGTPKLKMYIVTARTSTTVTVAKQTVA</sequence>
<dbReference type="AlphaFoldDB" id="A0A9X1T3G0"/>
<dbReference type="EMBL" id="JAJUWU010000001">
    <property type="protein sequence ID" value="MCE7026424.1"/>
    <property type="molecule type" value="Genomic_DNA"/>
</dbReference>
<protein>
    <submittedName>
        <fullName evidence="1">Uncharacterized protein</fullName>
    </submittedName>
</protein>
<accession>A0A9X1T3G0</accession>
<name>A0A9X1T3G0_9HYPH</name>